<dbReference type="GO" id="GO:0015074">
    <property type="term" value="P:DNA integration"/>
    <property type="evidence" value="ECO:0007669"/>
    <property type="project" value="InterPro"/>
</dbReference>
<dbReference type="Pfam" id="PF17917">
    <property type="entry name" value="RT_RNaseH"/>
    <property type="match status" value="1"/>
</dbReference>
<dbReference type="SUPFAM" id="SSF56672">
    <property type="entry name" value="DNA/RNA polymerases"/>
    <property type="match status" value="1"/>
</dbReference>
<dbReference type="Pfam" id="PF00078">
    <property type="entry name" value="RVT_1"/>
    <property type="match status" value="1"/>
</dbReference>
<dbReference type="InterPro" id="IPR041373">
    <property type="entry name" value="RT_RNaseH"/>
</dbReference>
<organism evidence="10 11">
    <name type="scientific">Handroanthus impetiginosus</name>
    <dbReference type="NCBI Taxonomy" id="429701"/>
    <lineage>
        <taxon>Eukaryota</taxon>
        <taxon>Viridiplantae</taxon>
        <taxon>Streptophyta</taxon>
        <taxon>Embryophyta</taxon>
        <taxon>Tracheophyta</taxon>
        <taxon>Spermatophyta</taxon>
        <taxon>Magnoliopsida</taxon>
        <taxon>eudicotyledons</taxon>
        <taxon>Gunneridae</taxon>
        <taxon>Pentapetalae</taxon>
        <taxon>asterids</taxon>
        <taxon>lamiids</taxon>
        <taxon>Lamiales</taxon>
        <taxon>Bignoniaceae</taxon>
        <taxon>Crescentiina</taxon>
        <taxon>Tabebuia alliance</taxon>
        <taxon>Handroanthus</taxon>
    </lineage>
</organism>
<evidence type="ECO:0000256" key="2">
    <source>
        <dbReference type="ARBA" id="ARBA00022679"/>
    </source>
</evidence>
<dbReference type="InterPro" id="IPR000477">
    <property type="entry name" value="RT_dom"/>
</dbReference>
<dbReference type="GO" id="GO:0003676">
    <property type="term" value="F:nucleic acid binding"/>
    <property type="evidence" value="ECO:0007669"/>
    <property type="project" value="InterPro"/>
</dbReference>
<dbReference type="InterPro" id="IPR036397">
    <property type="entry name" value="RNaseH_sf"/>
</dbReference>
<dbReference type="EMBL" id="NKXS01006409">
    <property type="protein sequence ID" value="PIN01467.1"/>
    <property type="molecule type" value="Genomic_DNA"/>
</dbReference>
<dbReference type="Proteomes" id="UP000231279">
    <property type="component" value="Unassembled WGS sequence"/>
</dbReference>
<dbReference type="OrthoDB" id="1717862at2759"/>
<dbReference type="CDD" id="cd09274">
    <property type="entry name" value="RNase_HI_RT_Ty3"/>
    <property type="match status" value="1"/>
</dbReference>
<accession>A0A2G9G845</accession>
<dbReference type="Gene3D" id="3.30.70.270">
    <property type="match status" value="2"/>
</dbReference>
<evidence type="ECO:0000256" key="1">
    <source>
        <dbReference type="ARBA" id="ARBA00012493"/>
    </source>
</evidence>
<sequence>MPRSSRTGELQFDLEVEKTARRLRKETSDSEQEETMANERTLRELAEPDLTQQPLCIEYPQLDVPFELKSGLIHLLPTFQGLENEDPHKHLKVLHVVRSSMKPQGVTDEQIKLRAFPFSLADKAKDWLFYLSPGSVTTWTDTVRLFLDKFFPDSRTTNIQKEICGVKQRDTETLHEYWERFKQLCVSCPQHGISDQLLIQYFYEGLLPMERRMLDAASGGAVLNKTPTEARNLISIMAANSQQFGFGHDSSRRVNEVRTSSLEYQISNLTSLVQQLVPGKMHQVKTCGICANTNHPTDMCPTLQEDSYEQTNATGGFPGPPQRKYEPHSNTYNPGEIAVVNGGQPQAKRQCNHFENGKELKESTKAAKKSSLEEETEKKFSKSKKQEKGKEILETFCKIEVNIPLLDAIKQISRYAKFLKELCTNKKKLKGSDRISVGENISAVLQRKLPPKCKDLGIFSIPCKIGNVRIEKTMCDLGASINIMPLSIYSSLNVGPLKETRIIIQLADRSVVYPEGVLEDVLVQVNELIFPADFYVLNLSEDNSPNSTQILLGRPFLRTSRTKIDVHDGTLTIEFDGEIIKFNVYDAMKYPSDESCVFSVDVIDSLTQKTFELNEGDELMVALCESLSIKGSQEQEKNIAIHDELMDPPQLELKPLPDHLKYAFLGHEGTLPAIISSKLSTMEEEKLIQVLKDFKEAIGWTIAVIKGLSPSTCMHRILLEENCRPSREAQRRLNPPMMEIVKKEILKLLDAGVIYPISDSKWVSPVQVVPKKTGITVVENLTGELVPTRVQNGWRVCIDYRKLNTSTRKDHFPLPFIDQMLERLAGRSHYCCLDSYSGFHQILVTPEDQEKTTFTCPFGTFAYRRMPFGLCNALATFQRCIVKSIIEVFMDDFTVYGNSFDDCLANHTKVLQRCIETNFVLNYEKCHFTVDQGIILGHIVSGKGIEVDKAKIKVIKTLPYPVSDFSKITRPLCKLLQKDVPFDFDEECKNAFDELKEDLPFEIMCDASNYVVGAVLGQWIGNSPHVIYYASRTNYTTTEKELLAIICALEKFRSYLLGTKVIVYSDHAALKYLLSKKEAKPRLIQWILILQEFNLETRDKRGTKNLVANYLSRLISREDPSPLQDSFPDEHLFSVQKTSPWYTDIVNYLVTKTLPKDLSKAQRDKIKSNAKYYVWDDPYLWKHCSDQIIRRCVSESEIPLILSFCHSYACGGHFGPKRTARKILEDQMPLTLILFCEIFDVWGIYFMGPCPLSYGNIYILLVVDYVSKWVKAKATRTNDAKVIVDFVKSHIFARFGVPRAIISDRGTHFCNRVVEILLKKYHVTHRISTAYQPQTNGQAEVFNREIESILEKTVNPNRKDWSARLDDALWEYRTAYKTLIGMSSYRLVFGKPCHLPVELEHRAYWAIKRCNMKMDDVGEHRKLQLQELEEIRREAYENSKIYKNKTKLFHDQIVSRKNFKVGQKILLYHSRLKLFLGKLRSRWIGPFVVTNTFTHGAVEIQSPDTGKIFKVNGHRLKPFFEGPHASQIEVIRLECPSYHN</sequence>
<feature type="compositionally biased region" description="Basic and acidic residues" evidence="8">
    <location>
        <begin position="15"/>
        <end position="28"/>
    </location>
</feature>
<dbReference type="Gene3D" id="2.40.70.10">
    <property type="entry name" value="Acid Proteases"/>
    <property type="match status" value="1"/>
</dbReference>
<evidence type="ECO:0000256" key="8">
    <source>
        <dbReference type="SAM" id="MobiDB-lite"/>
    </source>
</evidence>
<protein>
    <recommendedName>
        <fullName evidence="1">RNA-directed DNA polymerase</fullName>
        <ecNumber evidence="1">2.7.7.49</ecNumber>
    </recommendedName>
</protein>
<dbReference type="InterPro" id="IPR021109">
    <property type="entry name" value="Peptidase_aspartic_dom_sf"/>
</dbReference>
<evidence type="ECO:0000256" key="7">
    <source>
        <dbReference type="ARBA" id="ARBA00022918"/>
    </source>
</evidence>
<dbReference type="InterPro" id="IPR050951">
    <property type="entry name" value="Retrovirus_Pol_polyprotein"/>
</dbReference>
<dbReference type="InterPro" id="IPR043502">
    <property type="entry name" value="DNA/RNA_pol_sf"/>
</dbReference>
<dbReference type="GO" id="GO:0004519">
    <property type="term" value="F:endonuclease activity"/>
    <property type="evidence" value="ECO:0007669"/>
    <property type="project" value="UniProtKB-KW"/>
</dbReference>
<evidence type="ECO:0000256" key="5">
    <source>
        <dbReference type="ARBA" id="ARBA00022759"/>
    </source>
</evidence>
<evidence type="ECO:0000256" key="6">
    <source>
        <dbReference type="ARBA" id="ARBA00022801"/>
    </source>
</evidence>
<keyword evidence="2 10" id="KW-0808">Transferase</keyword>
<evidence type="ECO:0000256" key="4">
    <source>
        <dbReference type="ARBA" id="ARBA00022722"/>
    </source>
</evidence>
<dbReference type="Pfam" id="PF03732">
    <property type="entry name" value="Retrotrans_gag"/>
    <property type="match status" value="1"/>
</dbReference>
<dbReference type="PANTHER" id="PTHR37984">
    <property type="entry name" value="PROTEIN CBG26694"/>
    <property type="match status" value="1"/>
</dbReference>
<dbReference type="SUPFAM" id="SSF53098">
    <property type="entry name" value="Ribonuclease H-like"/>
    <property type="match status" value="1"/>
</dbReference>
<dbReference type="Gene3D" id="3.30.420.10">
    <property type="entry name" value="Ribonuclease H-like superfamily/Ribonuclease H"/>
    <property type="match status" value="1"/>
</dbReference>
<gene>
    <name evidence="10" type="ORF">CDL12_26023</name>
</gene>
<keyword evidence="6" id="KW-0378">Hydrolase</keyword>
<dbReference type="CDD" id="cd00303">
    <property type="entry name" value="retropepsin_like"/>
    <property type="match status" value="1"/>
</dbReference>
<dbReference type="GO" id="GO:0003964">
    <property type="term" value="F:RNA-directed DNA polymerase activity"/>
    <property type="evidence" value="ECO:0007669"/>
    <property type="project" value="UniProtKB-KW"/>
</dbReference>
<dbReference type="STRING" id="429701.A0A2G9G845"/>
<dbReference type="InterPro" id="IPR012337">
    <property type="entry name" value="RNaseH-like_sf"/>
</dbReference>
<reference evidence="11" key="1">
    <citation type="journal article" date="2018" name="Gigascience">
        <title>Genome assembly of the Pink Ipe (Handroanthus impetiginosus, Bignoniaceae), a highly valued, ecologically keystone Neotropical timber forest tree.</title>
        <authorList>
            <person name="Silva-Junior O.B."/>
            <person name="Grattapaglia D."/>
            <person name="Novaes E."/>
            <person name="Collevatti R.G."/>
        </authorList>
    </citation>
    <scope>NUCLEOTIDE SEQUENCE [LARGE SCALE GENOMIC DNA]</scope>
    <source>
        <strain evidence="11">cv. UFG-1</strain>
    </source>
</reference>
<feature type="region of interest" description="Disordered" evidence="8">
    <location>
        <begin position="360"/>
        <end position="385"/>
    </location>
</feature>
<proteinExistence type="predicted"/>
<dbReference type="InterPro" id="IPR001584">
    <property type="entry name" value="Integrase_cat-core"/>
</dbReference>
<keyword evidence="11" id="KW-1185">Reference proteome</keyword>
<dbReference type="PROSITE" id="PS50994">
    <property type="entry name" value="INTEGRASE"/>
    <property type="match status" value="1"/>
</dbReference>
<keyword evidence="4" id="KW-0540">Nuclease</keyword>
<evidence type="ECO:0000256" key="3">
    <source>
        <dbReference type="ARBA" id="ARBA00022695"/>
    </source>
</evidence>
<dbReference type="InterPro" id="IPR005162">
    <property type="entry name" value="Retrotrans_gag_dom"/>
</dbReference>
<dbReference type="GO" id="GO:0016787">
    <property type="term" value="F:hydrolase activity"/>
    <property type="evidence" value="ECO:0007669"/>
    <property type="project" value="UniProtKB-KW"/>
</dbReference>
<keyword evidence="3 10" id="KW-0548">Nucleotidyltransferase</keyword>
<feature type="domain" description="Integrase catalytic" evidence="9">
    <location>
        <begin position="1225"/>
        <end position="1392"/>
    </location>
</feature>
<keyword evidence="7" id="KW-0695">RNA-directed DNA polymerase</keyword>
<dbReference type="CDD" id="cd01647">
    <property type="entry name" value="RT_LTR"/>
    <property type="match status" value="1"/>
</dbReference>
<dbReference type="PANTHER" id="PTHR37984:SF5">
    <property type="entry name" value="PROTEIN NYNRIN-LIKE"/>
    <property type="match status" value="1"/>
</dbReference>
<dbReference type="InterPro" id="IPR043128">
    <property type="entry name" value="Rev_trsase/Diguanyl_cyclase"/>
</dbReference>
<evidence type="ECO:0000313" key="11">
    <source>
        <dbReference type="Proteomes" id="UP000231279"/>
    </source>
</evidence>
<comment type="caution">
    <text evidence="10">The sequence shown here is derived from an EMBL/GenBank/DDBJ whole genome shotgun (WGS) entry which is preliminary data.</text>
</comment>
<dbReference type="GO" id="GO:0003887">
    <property type="term" value="F:DNA-directed DNA polymerase activity"/>
    <property type="evidence" value="ECO:0007669"/>
    <property type="project" value="UniProtKB-KW"/>
</dbReference>
<evidence type="ECO:0000313" key="10">
    <source>
        <dbReference type="EMBL" id="PIN01467.1"/>
    </source>
</evidence>
<feature type="region of interest" description="Disordered" evidence="8">
    <location>
        <begin position="1"/>
        <end position="47"/>
    </location>
</feature>
<dbReference type="Pfam" id="PF00665">
    <property type="entry name" value="rve"/>
    <property type="match status" value="1"/>
</dbReference>
<keyword evidence="10" id="KW-0239">DNA-directed DNA polymerase</keyword>
<name>A0A2G9G845_9LAMI</name>
<evidence type="ECO:0000259" key="9">
    <source>
        <dbReference type="PROSITE" id="PS50994"/>
    </source>
</evidence>
<dbReference type="Gene3D" id="3.10.10.10">
    <property type="entry name" value="HIV Type 1 Reverse Transcriptase, subunit A, domain 1"/>
    <property type="match status" value="1"/>
</dbReference>
<keyword evidence="5" id="KW-0255">Endonuclease</keyword>
<dbReference type="EC" id="2.7.7.49" evidence="1"/>